<gene>
    <name evidence="5" type="ORF">IC610_05750</name>
</gene>
<feature type="region of interest" description="Disordered" evidence="2">
    <location>
        <begin position="630"/>
        <end position="655"/>
    </location>
</feature>
<reference evidence="5 6" key="1">
    <citation type="submission" date="2020-09" db="EMBL/GenBank/DDBJ databases">
        <title>Genome seq and assembly of Chryseobacterium sp.</title>
        <authorList>
            <person name="Chhetri G."/>
        </authorList>
    </citation>
    <scope>NUCLEOTIDE SEQUENCE [LARGE SCALE GENOMIC DNA]</scope>
    <source>
        <strain evidence="5 6">GCR10</strain>
    </source>
</reference>
<name>A0ABR8ZA04_9FLAO</name>
<sequence>MENLFIYILKLFTCSGVMFLYYQLSLKDKTFHHYNRFYLLATMLVSIFLPLLKVEDFTIEVSDRIYLLFEQVQSFKNPKNINNDHIYFRIIFSALGLVSLIFVAKILTGIYKIEKLKNSFRKEQIKGINFYQTNLTDAPFSYFRNLFWKDSITLDSDVGRQILKHEMVHIEQKHSIDKIFAEVITAVFWFNPFFYLIKKEISLIHEYLADNKAVEKKDTKAFAQMLLTSHFSGTALPAASPFLNSNLKKRLQMLQKPNTKFGYTRRILALPIVFTVAFAYLVNAKNTEIKKTNIEIEKAVAEIKKDTISPKNETERLVKLQEEKIFKASEKLKLQSGKLKTLSEKSKEKAAELQKIAKEKGEKSYDFELKAKELKQLSGEMDRIANQIIIGKDGAPFTKDIEFQSVMPDGNSVFYKLNNIRKVENIDFEKLFDSNEVRERLGFSEEKFRKLKESLNNPQIRGNLEKANKLYINGIDVLDGSKGDVIKFPEGAILKINKTDNGSTDVSWSPGKDVFFDKKESPENAKRRAKLEKEAAKLNAKRAKLEGERAKIEAERRMLAGKNPMVIRSVKSISAPFPPVNGRITAMRVPNVGVNISKGNSLILSDNENVTYFINGKEVTEADFKKLDSNKIKSVTVKKNNTDGKSSGEVRIETK</sequence>
<accession>A0ABR8ZA04</accession>
<dbReference type="InterPro" id="IPR008756">
    <property type="entry name" value="Peptidase_M56"/>
</dbReference>
<feature type="coiled-coil region" evidence="1">
    <location>
        <begin position="526"/>
        <end position="562"/>
    </location>
</feature>
<protein>
    <recommendedName>
        <fullName evidence="4">Peptidase M56 domain-containing protein</fullName>
    </recommendedName>
</protein>
<evidence type="ECO:0000256" key="2">
    <source>
        <dbReference type="SAM" id="MobiDB-lite"/>
    </source>
</evidence>
<keyword evidence="6" id="KW-1185">Reference proteome</keyword>
<feature type="transmembrane region" description="Helical" evidence="3">
    <location>
        <begin position="263"/>
        <end position="282"/>
    </location>
</feature>
<feature type="transmembrane region" description="Helical" evidence="3">
    <location>
        <begin position="36"/>
        <end position="52"/>
    </location>
</feature>
<proteinExistence type="predicted"/>
<evidence type="ECO:0000313" key="6">
    <source>
        <dbReference type="Proteomes" id="UP000637299"/>
    </source>
</evidence>
<dbReference type="Pfam" id="PF05569">
    <property type="entry name" value="Peptidase_M56"/>
    <property type="match status" value="1"/>
</dbReference>
<evidence type="ECO:0000256" key="1">
    <source>
        <dbReference type="SAM" id="Coils"/>
    </source>
</evidence>
<evidence type="ECO:0000313" key="5">
    <source>
        <dbReference type="EMBL" id="MBD8081929.1"/>
    </source>
</evidence>
<dbReference type="EMBL" id="JACYFS010000001">
    <property type="protein sequence ID" value="MBD8081929.1"/>
    <property type="molecule type" value="Genomic_DNA"/>
</dbReference>
<dbReference type="RefSeq" id="WP_191735618.1">
    <property type="nucleotide sequence ID" value="NZ_JACYFS010000001.1"/>
</dbReference>
<dbReference type="PANTHER" id="PTHR34978">
    <property type="entry name" value="POSSIBLE SENSOR-TRANSDUCER PROTEIN BLAR"/>
    <property type="match status" value="1"/>
</dbReference>
<dbReference type="InterPro" id="IPR052173">
    <property type="entry name" value="Beta-lactam_resp_regulator"/>
</dbReference>
<keyword evidence="1" id="KW-0175">Coiled coil</keyword>
<dbReference type="CDD" id="cd07341">
    <property type="entry name" value="M56_BlaR1_MecR1_like"/>
    <property type="match status" value="1"/>
</dbReference>
<dbReference type="Proteomes" id="UP000637299">
    <property type="component" value="Unassembled WGS sequence"/>
</dbReference>
<evidence type="ECO:0000256" key="3">
    <source>
        <dbReference type="SAM" id="Phobius"/>
    </source>
</evidence>
<feature type="transmembrane region" description="Helical" evidence="3">
    <location>
        <begin position="86"/>
        <end position="111"/>
    </location>
</feature>
<evidence type="ECO:0000259" key="4">
    <source>
        <dbReference type="Pfam" id="PF05569"/>
    </source>
</evidence>
<feature type="transmembrane region" description="Helical" evidence="3">
    <location>
        <begin position="6"/>
        <end position="24"/>
    </location>
</feature>
<dbReference type="PANTHER" id="PTHR34978:SF3">
    <property type="entry name" value="SLR0241 PROTEIN"/>
    <property type="match status" value="1"/>
</dbReference>
<comment type="caution">
    <text evidence="5">The sequence shown here is derived from an EMBL/GenBank/DDBJ whole genome shotgun (WGS) entry which is preliminary data.</text>
</comment>
<feature type="compositionally biased region" description="Basic and acidic residues" evidence="2">
    <location>
        <begin position="640"/>
        <end position="655"/>
    </location>
</feature>
<keyword evidence="3" id="KW-0472">Membrane</keyword>
<feature type="domain" description="Peptidase M56" evidence="4">
    <location>
        <begin position="161"/>
        <end position="254"/>
    </location>
</feature>
<keyword evidence="3" id="KW-1133">Transmembrane helix</keyword>
<keyword evidence="3" id="KW-0812">Transmembrane</keyword>
<organism evidence="5 6">
    <name type="scientific">Chryseobacterium caseinilyticum</name>
    <dbReference type="NCBI Taxonomy" id="2771428"/>
    <lineage>
        <taxon>Bacteria</taxon>
        <taxon>Pseudomonadati</taxon>
        <taxon>Bacteroidota</taxon>
        <taxon>Flavobacteriia</taxon>
        <taxon>Flavobacteriales</taxon>
        <taxon>Weeksellaceae</taxon>
        <taxon>Chryseobacterium group</taxon>
        <taxon>Chryseobacterium</taxon>
    </lineage>
</organism>